<feature type="region of interest" description="Disordered" evidence="1">
    <location>
        <begin position="162"/>
        <end position="199"/>
    </location>
</feature>
<accession>A0ABY2FMG6</accession>
<dbReference type="RefSeq" id="WP_134127097.1">
    <property type="nucleotide sequence ID" value="NZ_SODU01000001.1"/>
</dbReference>
<name>A0ABY2FMG6_9ACTN</name>
<evidence type="ECO:0000313" key="3">
    <source>
        <dbReference type="Proteomes" id="UP000295060"/>
    </source>
</evidence>
<reference evidence="2 3" key="1">
    <citation type="submission" date="2019-03" db="EMBL/GenBank/DDBJ databases">
        <title>Genomic Encyclopedia of Type Strains, Phase III (KMG-III): the genomes of soil and plant-associated and newly described type strains.</title>
        <authorList>
            <person name="Whitman W."/>
        </authorList>
    </citation>
    <scope>NUCLEOTIDE SEQUENCE [LARGE SCALE GENOMIC DNA]</scope>
    <source>
        <strain evidence="2 3">VKMAc-2574</strain>
    </source>
</reference>
<feature type="compositionally biased region" description="Basic and acidic residues" evidence="1">
    <location>
        <begin position="182"/>
        <end position="191"/>
    </location>
</feature>
<protein>
    <submittedName>
        <fullName evidence="2">Uncharacterized protein</fullName>
    </submittedName>
</protein>
<evidence type="ECO:0000256" key="1">
    <source>
        <dbReference type="SAM" id="MobiDB-lite"/>
    </source>
</evidence>
<proteinExistence type="predicted"/>
<keyword evidence="3" id="KW-1185">Reference proteome</keyword>
<organism evidence="2 3">
    <name type="scientific">Kribbella pratensis</name>
    <dbReference type="NCBI Taxonomy" id="2512112"/>
    <lineage>
        <taxon>Bacteria</taxon>
        <taxon>Bacillati</taxon>
        <taxon>Actinomycetota</taxon>
        <taxon>Actinomycetes</taxon>
        <taxon>Propionibacteriales</taxon>
        <taxon>Kribbellaceae</taxon>
        <taxon>Kribbella</taxon>
    </lineage>
</organism>
<comment type="caution">
    <text evidence="2">The sequence shown here is derived from an EMBL/GenBank/DDBJ whole genome shotgun (WGS) entry which is preliminary data.</text>
</comment>
<gene>
    <name evidence="2" type="ORF">EV137_1265</name>
</gene>
<sequence length="199" mass="20760">MAVPIPAPRPITTEEREFIATVENTMRPAFLAEVAREFADGQPADGIVERMSAAAPGHRLQTAVQANIDAHRHLDALPADERSAAAQQAALVVARTVSQLTVQTANGRLGDLVGQGADRLLRGQYKDLAQQAAGQAGLVLGGAAGRAHLLQVELADIRRQAGAGLTPPGAPPRSTSGAAEDVAAKPVDRTKATRGQLRH</sequence>
<dbReference type="Proteomes" id="UP000295060">
    <property type="component" value="Unassembled WGS sequence"/>
</dbReference>
<evidence type="ECO:0000313" key="2">
    <source>
        <dbReference type="EMBL" id="TDW93967.1"/>
    </source>
</evidence>
<dbReference type="EMBL" id="SODU01000001">
    <property type="protein sequence ID" value="TDW93967.1"/>
    <property type="molecule type" value="Genomic_DNA"/>
</dbReference>